<name>A0ABY2SMT7_9HYPH</name>
<evidence type="ECO:0000256" key="6">
    <source>
        <dbReference type="ARBA" id="ARBA00023002"/>
    </source>
</evidence>
<evidence type="ECO:0000256" key="2">
    <source>
        <dbReference type="ARBA" id="ARBA00022559"/>
    </source>
</evidence>
<dbReference type="InterPro" id="IPR006314">
    <property type="entry name" value="Dyp_peroxidase"/>
</dbReference>
<dbReference type="InterPro" id="IPR048328">
    <property type="entry name" value="Dyp_perox_C"/>
</dbReference>
<dbReference type="SUPFAM" id="SSF54909">
    <property type="entry name" value="Dimeric alpha+beta barrel"/>
    <property type="match status" value="1"/>
</dbReference>
<evidence type="ECO:0000259" key="8">
    <source>
        <dbReference type="Pfam" id="PF04261"/>
    </source>
</evidence>
<keyword evidence="11" id="KW-1185">Reference proteome</keyword>
<keyword evidence="4" id="KW-0479">Metal-binding</keyword>
<feature type="domain" description="Dyp-type peroxidase N-terminal" evidence="8">
    <location>
        <begin position="70"/>
        <end position="225"/>
    </location>
</feature>
<evidence type="ECO:0000256" key="4">
    <source>
        <dbReference type="ARBA" id="ARBA00022723"/>
    </source>
</evidence>
<dbReference type="Proteomes" id="UP000305202">
    <property type="component" value="Unassembled WGS sequence"/>
</dbReference>
<evidence type="ECO:0000313" key="11">
    <source>
        <dbReference type="Proteomes" id="UP000305202"/>
    </source>
</evidence>
<keyword evidence="2 10" id="KW-0575">Peroxidase</keyword>
<dbReference type="InterPro" id="IPR048327">
    <property type="entry name" value="Dyp_perox_N"/>
</dbReference>
<dbReference type="PROSITE" id="PS51404">
    <property type="entry name" value="DYP_PEROXIDASE"/>
    <property type="match status" value="1"/>
</dbReference>
<keyword evidence="5" id="KW-0732">Signal</keyword>
<keyword evidence="7" id="KW-0408">Iron</keyword>
<protein>
    <submittedName>
        <fullName evidence="10">Dyp-type peroxidase</fullName>
    </submittedName>
</protein>
<keyword evidence="3" id="KW-0349">Heme</keyword>
<gene>
    <name evidence="10" type="ORF">FCN80_08925</name>
</gene>
<organism evidence="10 11">
    <name type="scientific">Martelella alba</name>
    <dbReference type="NCBI Taxonomy" id="2590451"/>
    <lineage>
        <taxon>Bacteria</taxon>
        <taxon>Pseudomonadati</taxon>
        <taxon>Pseudomonadota</taxon>
        <taxon>Alphaproteobacteria</taxon>
        <taxon>Hyphomicrobiales</taxon>
        <taxon>Aurantimonadaceae</taxon>
        <taxon>Martelella</taxon>
    </lineage>
</organism>
<reference evidence="10 11" key="1">
    <citation type="submission" date="2019-04" db="EMBL/GenBank/DDBJ databases">
        <authorList>
            <person name="Li M."/>
            <person name="Gao C."/>
        </authorList>
    </citation>
    <scope>NUCLEOTIDE SEQUENCE [LARGE SCALE GENOMIC DNA]</scope>
    <source>
        <strain evidence="10 11">BGMRC 2031</strain>
    </source>
</reference>
<dbReference type="Pfam" id="PF04261">
    <property type="entry name" value="Dyp_perox_N"/>
    <property type="match status" value="1"/>
</dbReference>
<dbReference type="PANTHER" id="PTHR30521:SF4">
    <property type="entry name" value="DEFERROCHELATASE"/>
    <property type="match status" value="1"/>
</dbReference>
<sequence>MSHKENPAGHPAGSFSRRDLIRGAMAGALGLSAYAGAAEPSLTAKSAATPHPDDIVDLSTFYDFYGDGGQAGIRTPPQRYIFYMTFDLTTTQRAGLQVLLARWSGAIAQLMKGKSIGQVEPAREYGVGFDTGEALDLGPASLTVTVGLGPKVFTETYGLQDHKPPLLRQLRQLPSDAMRPELTGGDLSLQACADDPQVAYHAVRDLARIAKDTGAASTRWTVMGFGRASAGKGQSTPRNLLGFKDGTRNIVEDADFEKFVWIKDGPAWQRHGSYQVVRKIEMHIENWDTDRVSDQNAVFGRHKVSGAPLTGIEEFDTPDFNRKDADGQLVIPATAHIALAAHENNHGLRILRRSYNYTDGINDEGLLDAGLLFISYQNDPAHFETLQAKLGAADALNEYISHIGSGIFFVPPAPQEGTYIGSALFA</sequence>
<dbReference type="NCBIfam" id="TIGR01413">
    <property type="entry name" value="Dyp_perox_fam"/>
    <property type="match status" value="1"/>
</dbReference>
<dbReference type="InterPro" id="IPR006311">
    <property type="entry name" value="TAT_signal"/>
</dbReference>
<feature type="domain" description="Dyp-type peroxidase C-terminal" evidence="9">
    <location>
        <begin position="236"/>
        <end position="413"/>
    </location>
</feature>
<dbReference type="GO" id="GO:0004601">
    <property type="term" value="F:peroxidase activity"/>
    <property type="evidence" value="ECO:0007669"/>
    <property type="project" value="UniProtKB-KW"/>
</dbReference>
<dbReference type="PROSITE" id="PS51318">
    <property type="entry name" value="TAT"/>
    <property type="match status" value="1"/>
</dbReference>
<dbReference type="PANTHER" id="PTHR30521">
    <property type="entry name" value="DEFERROCHELATASE/PEROXIDASE"/>
    <property type="match status" value="1"/>
</dbReference>
<proteinExistence type="predicted"/>
<evidence type="ECO:0000256" key="3">
    <source>
        <dbReference type="ARBA" id="ARBA00022617"/>
    </source>
</evidence>
<dbReference type="EMBL" id="SZPQ01000010">
    <property type="protein sequence ID" value="TKI06709.1"/>
    <property type="molecule type" value="Genomic_DNA"/>
</dbReference>
<evidence type="ECO:0000256" key="5">
    <source>
        <dbReference type="ARBA" id="ARBA00022729"/>
    </source>
</evidence>
<comment type="caution">
    <text evidence="10">The sequence shown here is derived from an EMBL/GenBank/DDBJ whole genome shotgun (WGS) entry which is preliminary data.</text>
</comment>
<evidence type="ECO:0000256" key="7">
    <source>
        <dbReference type="ARBA" id="ARBA00023004"/>
    </source>
</evidence>
<dbReference type="Pfam" id="PF20628">
    <property type="entry name" value="Dyp_perox_C"/>
    <property type="match status" value="1"/>
</dbReference>
<dbReference type="InterPro" id="IPR011008">
    <property type="entry name" value="Dimeric_a/b-barrel"/>
</dbReference>
<dbReference type="RefSeq" id="WP_136989814.1">
    <property type="nucleotide sequence ID" value="NZ_SZPQ01000010.1"/>
</dbReference>
<comment type="cofactor">
    <cofactor evidence="1">
        <name>heme b</name>
        <dbReference type="ChEBI" id="CHEBI:60344"/>
    </cofactor>
</comment>
<evidence type="ECO:0000313" key="10">
    <source>
        <dbReference type="EMBL" id="TKI06709.1"/>
    </source>
</evidence>
<evidence type="ECO:0000259" key="9">
    <source>
        <dbReference type="Pfam" id="PF20628"/>
    </source>
</evidence>
<keyword evidence="6" id="KW-0560">Oxidoreductase</keyword>
<accession>A0ABY2SMT7</accession>
<evidence type="ECO:0000256" key="1">
    <source>
        <dbReference type="ARBA" id="ARBA00001970"/>
    </source>
</evidence>